<accession>A0AAV5GU08</accession>
<organism evidence="10 11">
    <name type="scientific">Rhodotorula paludigena</name>
    <dbReference type="NCBI Taxonomy" id="86838"/>
    <lineage>
        <taxon>Eukaryota</taxon>
        <taxon>Fungi</taxon>
        <taxon>Dikarya</taxon>
        <taxon>Basidiomycota</taxon>
        <taxon>Pucciniomycotina</taxon>
        <taxon>Microbotryomycetes</taxon>
        <taxon>Sporidiobolales</taxon>
        <taxon>Sporidiobolaceae</taxon>
        <taxon>Rhodotorula</taxon>
    </lineage>
</organism>
<name>A0AAV5GU08_9BASI</name>
<dbReference type="PANTHER" id="PTHR35784">
    <property type="entry name" value="MEDIATOR OF RNA POLYMERASE II TRANSCRIPTION SUBUNIT 5"/>
    <property type="match status" value="1"/>
</dbReference>
<comment type="caution">
    <text evidence="10">The sequence shown here is derived from an EMBL/GenBank/DDBJ whole genome shotgun (WGS) entry which is preliminary data.</text>
</comment>
<evidence type="ECO:0000256" key="6">
    <source>
        <dbReference type="ARBA" id="ARBA00023163"/>
    </source>
</evidence>
<evidence type="ECO:0000313" key="11">
    <source>
        <dbReference type="Proteomes" id="UP001342314"/>
    </source>
</evidence>
<comment type="subunit">
    <text evidence="9">Component of the Mediator complex.</text>
</comment>
<evidence type="ECO:0000256" key="7">
    <source>
        <dbReference type="ARBA" id="ARBA00023242"/>
    </source>
</evidence>
<dbReference type="Proteomes" id="UP001342314">
    <property type="component" value="Unassembled WGS sequence"/>
</dbReference>
<sequence>MAVEGWLSLVRQAAAELDKGARELEQELTDSLLALFATAETPPPSVVEYLRAALRSDKAGPIARPGYTAFAATLRTDLSLPAAEVIFSGVLEALDASPKAPCHSASTGDQTAQGLVTALGRVVPLILSNPSSTSSTATWLARFVTEPPHRLGKGSVNEALLEQCAASLRKGVEELARAKGVSAGGDGAKLQAAMQSALARLSAKGRRRMPAPVNLNHASPSAVAPDVILLVSDLVSHPYIPTQDVTSRLSALLAYRAAQAPFRSSTTEEAVSSTLAEFVRTCVQLVQGAKREDAVLESWLFAKLHDPLVSALRALREDEQESSKDMQVEGAMSTFDSFIAALCQHELLSPDEGAEISRQLDTSDVQPFMAADYSDRLSGAGPDDVKHLLDELLGSYASQQPIAKAIVEPVELLSPVRELLDSVDTSQDSFGDSNPIERYGSLVLFLEILVHRFKLHDNLARHLGQSTSFFVSWLPASSAVFPLPTLSDDERSTISGWIGALFGEGISDDLMHATNPRTLLRVAPTILKQSLMACQAGVVDLDNLRDALSYFLQELLRFTLPGVLLWLIEKLGRTPPSTQQTAMLDLLQTLVTSDSLPPPVLELVAPELAHYLLDSAAPTQPLDRVRILRLIAPFRPLEPALVWPDIVAPTPADQLRVALAETCAPPSSSARTLPANLASVTSSALNQSLSPAAFLRNTLLPLLFSLLPSAIGAAVSMQRTYGNVERAGAALLAVPLHATNGRSLLETFVTQVLLIELPSWSAQLHGDTGVGSEAGGARERLELLGDITAGAFVIALSQAEQAAESLLDLLAKAVEHAGRASAQKQDGQSGEDTATPLSIFVDRIVSWSVLVDRSPRLAALAQK</sequence>
<dbReference type="Pfam" id="PF08689">
    <property type="entry name" value="Med5"/>
    <property type="match status" value="1"/>
</dbReference>
<dbReference type="GO" id="GO:0006357">
    <property type="term" value="P:regulation of transcription by RNA polymerase II"/>
    <property type="evidence" value="ECO:0007669"/>
    <property type="project" value="InterPro"/>
</dbReference>
<gene>
    <name evidence="9" type="primary">MED5</name>
    <name evidence="10" type="ORF">Rhopal_006455-T1</name>
</gene>
<evidence type="ECO:0000256" key="8">
    <source>
        <dbReference type="ARBA" id="ARBA00031256"/>
    </source>
</evidence>
<dbReference type="InterPro" id="IPR014801">
    <property type="entry name" value="Mediator_Med5_fun"/>
</dbReference>
<keyword evidence="11" id="KW-1185">Reference proteome</keyword>
<evidence type="ECO:0000313" key="10">
    <source>
        <dbReference type="EMBL" id="GJN93400.1"/>
    </source>
</evidence>
<keyword evidence="5 9" id="KW-0010">Activator</keyword>
<reference evidence="10 11" key="1">
    <citation type="submission" date="2021-12" db="EMBL/GenBank/DDBJ databases">
        <title>High titer production of polyol ester of fatty acids by Rhodotorula paludigena BS15 towards product separation-free biomass refinery.</title>
        <authorList>
            <person name="Mano J."/>
            <person name="Ono H."/>
            <person name="Tanaka T."/>
            <person name="Naito K."/>
            <person name="Sushida H."/>
            <person name="Ike M."/>
            <person name="Tokuyasu K."/>
            <person name="Kitaoka M."/>
        </authorList>
    </citation>
    <scope>NUCLEOTIDE SEQUENCE [LARGE SCALE GENOMIC DNA]</scope>
    <source>
        <strain evidence="10 11">BS15</strain>
    </source>
</reference>
<dbReference type="GO" id="GO:0016592">
    <property type="term" value="C:mediator complex"/>
    <property type="evidence" value="ECO:0007669"/>
    <property type="project" value="InterPro"/>
</dbReference>
<comment type="similarity">
    <text evidence="2 9">Belongs to the Mediator complex subunit 5 family.</text>
</comment>
<proteinExistence type="inferred from homology"/>
<dbReference type="AlphaFoldDB" id="A0AAV5GU08"/>
<keyword evidence="7 9" id="KW-0539">Nucleus</keyword>
<comment type="subcellular location">
    <subcellularLocation>
        <location evidence="1 9">Nucleus</location>
    </subcellularLocation>
</comment>
<evidence type="ECO:0000256" key="4">
    <source>
        <dbReference type="ARBA" id="ARBA00023015"/>
    </source>
</evidence>
<evidence type="ECO:0000256" key="2">
    <source>
        <dbReference type="ARBA" id="ARBA00008782"/>
    </source>
</evidence>
<evidence type="ECO:0000256" key="3">
    <source>
        <dbReference type="ARBA" id="ARBA00020628"/>
    </source>
</evidence>
<evidence type="ECO:0000256" key="1">
    <source>
        <dbReference type="ARBA" id="ARBA00004123"/>
    </source>
</evidence>
<keyword evidence="4 9" id="KW-0805">Transcription regulation</keyword>
<dbReference type="GO" id="GO:0003712">
    <property type="term" value="F:transcription coregulator activity"/>
    <property type="evidence" value="ECO:0007669"/>
    <property type="project" value="InterPro"/>
</dbReference>
<comment type="function">
    <text evidence="9">Component of the Mediator complex, a coactivator involved in the regulated transcription of nearly all RNA polymerase II-dependent genes. Mediator functions as a bridge to convey information from gene-specific regulatory proteins to the basal RNA polymerase II transcription machinery. Mediator is recruited to promoters by direct interactions with regulatory proteins and serves as a scaffold for the assembly of a functional preinitiation complex with RNA polymerase II and the general transcription factors.</text>
</comment>
<dbReference type="PANTHER" id="PTHR35784:SF1">
    <property type="entry name" value="MEDIATOR OF RNA POLYMERASE II TRANSCRIPTION SUBUNIT 5"/>
    <property type="match status" value="1"/>
</dbReference>
<evidence type="ECO:0000256" key="5">
    <source>
        <dbReference type="ARBA" id="ARBA00023159"/>
    </source>
</evidence>
<protein>
    <recommendedName>
        <fullName evidence="3 9">Mediator of RNA polymerase II transcription subunit 5</fullName>
    </recommendedName>
    <alternativeName>
        <fullName evidence="8 9">Mediator complex subunit 5</fullName>
    </alternativeName>
</protein>
<dbReference type="EMBL" id="BQKY01000014">
    <property type="protein sequence ID" value="GJN93400.1"/>
    <property type="molecule type" value="Genomic_DNA"/>
</dbReference>
<evidence type="ECO:0000256" key="9">
    <source>
        <dbReference type="RuleBase" id="RU364142"/>
    </source>
</evidence>
<keyword evidence="6 9" id="KW-0804">Transcription</keyword>